<keyword evidence="5" id="KW-0539">Nucleus</keyword>
<dbReference type="GO" id="GO:0005634">
    <property type="term" value="C:nucleus"/>
    <property type="evidence" value="ECO:0007669"/>
    <property type="project" value="UniProtKB-SubCell"/>
</dbReference>
<dbReference type="AlphaFoldDB" id="A0A1E4TSR1"/>
<keyword evidence="3" id="KW-0238">DNA-binding</keyword>
<dbReference type="EMBL" id="KV454015">
    <property type="protein sequence ID" value="ODV94777.1"/>
    <property type="molecule type" value="Genomic_DNA"/>
</dbReference>
<dbReference type="STRING" id="669874.A0A1E4TSR1"/>
<sequence>MAPEVTNGKVPSSLLQTWSLKRKKVNNHQSNKIPRRIKACFECRKAKIKCENNNGDYSNPCQRCLKTNTECVYEFKVSNYKKVDENGDNLAKHNDNNSTIWKDDVENRLQKFDNTLDNILSLLQNNQANASVAAATTTAASGVPAAADIPALLGFSSVPQEVNQLQLPALTSAEEKNLYDLINNATSLRADLQENSNFSTRRKISSNEYKKLNEEYDFRNLLNFSQVESLFEFFERNISPQLFGFKLSDFNIEKLWFNRQPSLLLLTVCTIASVHHPDLKHLSAPLKDFLERYSFKIMYNADDILPDFDNGNNSNNESEIYNTIISLCIAGFWLNQSFCNVALQLAKNYGFNTFPMKNNDSRESEVISTDIDFTKRLKLWYLLYILDSQQALAFNRKPIMDSSDNIIRHCRKLLLSQKKDSLASSKIKNYSTLTSDIRLVSQIECSQVTNEIFKGNSWDLLDPSHFGIPYNTNLELDKWMVRWTVLLSSMNGFSNSNVWSSKSTLIYYNFAKIHINSNFIRGMRDKSGEFPKWNSKFDDDFENVVSENNTGGFIEAELNSDDDEDDDEDESDEEIDEEIDEDHQNKQLAENGILRSENNLQVSTQIATSSAFNILNLVLYDKDIVDSLKYCPVHIHILLYYAVLITLNSPLVSSNNDFLLKTIKMTKQLLKLLIKNKPIDEKFGNKLIKNIRLVLKEKLEKILHDSTSEEGNNNNNNNNTRSYTDESNYIENDVYDDDDFIHKIKKELAFLNTAGDFIYPSTNAEEDEDDEYEQEKLKNKKIISAWPGSDPSHPVVAKRKH</sequence>
<keyword evidence="9" id="KW-1185">Reference proteome</keyword>
<dbReference type="InterPro" id="IPR051089">
    <property type="entry name" value="prtT"/>
</dbReference>
<dbReference type="GO" id="GO:0000981">
    <property type="term" value="F:DNA-binding transcription factor activity, RNA polymerase II-specific"/>
    <property type="evidence" value="ECO:0007669"/>
    <property type="project" value="InterPro"/>
</dbReference>
<feature type="compositionally biased region" description="Acidic residues" evidence="6">
    <location>
        <begin position="558"/>
        <end position="581"/>
    </location>
</feature>
<keyword evidence="4" id="KW-0804">Transcription</keyword>
<dbReference type="GO" id="GO:0008270">
    <property type="term" value="F:zinc ion binding"/>
    <property type="evidence" value="ECO:0007669"/>
    <property type="project" value="InterPro"/>
</dbReference>
<evidence type="ECO:0000313" key="8">
    <source>
        <dbReference type="EMBL" id="ODV94777.1"/>
    </source>
</evidence>
<dbReference type="Pfam" id="PF00172">
    <property type="entry name" value="Zn_clus"/>
    <property type="match status" value="1"/>
</dbReference>
<feature type="domain" description="Zn(2)-C6 fungal-type" evidence="7">
    <location>
        <begin position="39"/>
        <end position="73"/>
    </location>
</feature>
<feature type="region of interest" description="Disordered" evidence="6">
    <location>
        <begin position="705"/>
        <end position="725"/>
    </location>
</feature>
<dbReference type="CDD" id="cd12148">
    <property type="entry name" value="fungal_TF_MHR"/>
    <property type="match status" value="1"/>
</dbReference>
<gene>
    <name evidence="8" type="ORF">PACTADRAFT_50639</name>
</gene>
<name>A0A1E4TSR1_PACTA</name>
<protein>
    <recommendedName>
        <fullName evidence="7">Zn(2)-C6 fungal-type domain-containing protein</fullName>
    </recommendedName>
</protein>
<dbReference type="PROSITE" id="PS50048">
    <property type="entry name" value="ZN2_CY6_FUNGAL_2"/>
    <property type="match status" value="1"/>
</dbReference>
<evidence type="ECO:0000256" key="1">
    <source>
        <dbReference type="ARBA" id="ARBA00004123"/>
    </source>
</evidence>
<evidence type="ECO:0000256" key="3">
    <source>
        <dbReference type="ARBA" id="ARBA00023125"/>
    </source>
</evidence>
<reference evidence="9" key="1">
    <citation type="submission" date="2016-05" db="EMBL/GenBank/DDBJ databases">
        <title>Comparative genomics of biotechnologically important yeasts.</title>
        <authorList>
            <consortium name="DOE Joint Genome Institute"/>
            <person name="Riley R."/>
            <person name="Haridas S."/>
            <person name="Wolfe K.H."/>
            <person name="Lopes M.R."/>
            <person name="Hittinger C.T."/>
            <person name="Goker M."/>
            <person name="Salamov A."/>
            <person name="Wisecaver J."/>
            <person name="Long T.M."/>
            <person name="Aerts A.L."/>
            <person name="Barry K."/>
            <person name="Choi C."/>
            <person name="Clum A."/>
            <person name="Coughlan A.Y."/>
            <person name="Deshpande S."/>
            <person name="Douglass A.P."/>
            <person name="Hanson S.J."/>
            <person name="Klenk H.-P."/>
            <person name="Labutti K."/>
            <person name="Lapidus A."/>
            <person name="Lindquist E."/>
            <person name="Lipzen A."/>
            <person name="Meier-Kolthoff J.P."/>
            <person name="Ohm R.A."/>
            <person name="Otillar R.P."/>
            <person name="Pangilinan J."/>
            <person name="Peng Y."/>
            <person name="Rokas A."/>
            <person name="Rosa C.A."/>
            <person name="Scheuner C."/>
            <person name="Sibirny A.A."/>
            <person name="Slot J.C."/>
            <person name="Stielow J.B."/>
            <person name="Sun H."/>
            <person name="Kurtzman C.P."/>
            <person name="Blackwell M."/>
            <person name="Grigoriev I.V."/>
            <person name="Jeffries T.W."/>
        </authorList>
    </citation>
    <scope>NUCLEOTIDE SEQUENCE [LARGE SCALE GENOMIC DNA]</scope>
    <source>
        <strain evidence="9">NRRL Y-2460</strain>
    </source>
</reference>
<dbReference type="SUPFAM" id="SSF57701">
    <property type="entry name" value="Zn2/Cys6 DNA-binding domain"/>
    <property type="match status" value="1"/>
</dbReference>
<evidence type="ECO:0000256" key="5">
    <source>
        <dbReference type="ARBA" id="ARBA00023242"/>
    </source>
</evidence>
<dbReference type="InterPro" id="IPR001138">
    <property type="entry name" value="Zn2Cys6_DnaBD"/>
</dbReference>
<evidence type="ECO:0000313" key="9">
    <source>
        <dbReference type="Proteomes" id="UP000094236"/>
    </source>
</evidence>
<organism evidence="8 9">
    <name type="scientific">Pachysolen tannophilus NRRL Y-2460</name>
    <dbReference type="NCBI Taxonomy" id="669874"/>
    <lineage>
        <taxon>Eukaryota</taxon>
        <taxon>Fungi</taxon>
        <taxon>Dikarya</taxon>
        <taxon>Ascomycota</taxon>
        <taxon>Saccharomycotina</taxon>
        <taxon>Pichiomycetes</taxon>
        <taxon>Pachysolenaceae</taxon>
        <taxon>Pachysolen</taxon>
    </lineage>
</organism>
<accession>A0A1E4TSR1</accession>
<keyword evidence="2" id="KW-0805">Transcription regulation</keyword>
<evidence type="ECO:0000256" key="6">
    <source>
        <dbReference type="SAM" id="MobiDB-lite"/>
    </source>
</evidence>
<dbReference type="PANTHER" id="PTHR31845:SF19">
    <property type="entry name" value="TRANSCRIPTION FACTOR DOMAIN-CONTAINING PROTEIN"/>
    <property type="match status" value="1"/>
</dbReference>
<dbReference type="SMART" id="SM00066">
    <property type="entry name" value="GAL4"/>
    <property type="match status" value="1"/>
</dbReference>
<dbReference type="CDD" id="cd00067">
    <property type="entry name" value="GAL4"/>
    <property type="match status" value="1"/>
</dbReference>
<dbReference type="OrthoDB" id="4060227at2759"/>
<proteinExistence type="predicted"/>
<feature type="region of interest" description="Disordered" evidence="6">
    <location>
        <begin position="555"/>
        <end position="582"/>
    </location>
</feature>
<dbReference type="PANTHER" id="PTHR31845">
    <property type="entry name" value="FINGER DOMAIN PROTEIN, PUTATIVE-RELATED"/>
    <property type="match status" value="1"/>
</dbReference>
<dbReference type="Gene3D" id="4.10.240.10">
    <property type="entry name" value="Zn(2)-C6 fungal-type DNA-binding domain"/>
    <property type="match status" value="1"/>
</dbReference>
<comment type="subcellular location">
    <subcellularLocation>
        <location evidence="1">Nucleus</location>
    </subcellularLocation>
</comment>
<evidence type="ECO:0000259" key="7">
    <source>
        <dbReference type="PROSITE" id="PS50048"/>
    </source>
</evidence>
<dbReference type="Proteomes" id="UP000094236">
    <property type="component" value="Unassembled WGS sequence"/>
</dbReference>
<dbReference type="PROSITE" id="PS00463">
    <property type="entry name" value="ZN2_CY6_FUNGAL_1"/>
    <property type="match status" value="1"/>
</dbReference>
<dbReference type="GO" id="GO:0000976">
    <property type="term" value="F:transcription cis-regulatory region binding"/>
    <property type="evidence" value="ECO:0007669"/>
    <property type="project" value="TreeGrafter"/>
</dbReference>
<dbReference type="InterPro" id="IPR036864">
    <property type="entry name" value="Zn2-C6_fun-type_DNA-bd_sf"/>
</dbReference>
<evidence type="ECO:0000256" key="2">
    <source>
        <dbReference type="ARBA" id="ARBA00023015"/>
    </source>
</evidence>
<evidence type="ECO:0000256" key="4">
    <source>
        <dbReference type="ARBA" id="ARBA00023163"/>
    </source>
</evidence>